<reference evidence="2" key="1">
    <citation type="journal article" date="2024" name="Front. Bioeng. Biotechnol.">
        <title>Genome-scale model development and genomic sequencing of the oleaginous clade Lipomyces.</title>
        <authorList>
            <person name="Czajka J.J."/>
            <person name="Han Y."/>
            <person name="Kim J."/>
            <person name="Mondo S.J."/>
            <person name="Hofstad B.A."/>
            <person name="Robles A."/>
            <person name="Haridas S."/>
            <person name="Riley R."/>
            <person name="LaButti K."/>
            <person name="Pangilinan J."/>
            <person name="Andreopoulos W."/>
            <person name="Lipzen A."/>
            <person name="Yan J."/>
            <person name="Wang M."/>
            <person name="Ng V."/>
            <person name="Grigoriev I.V."/>
            <person name="Spatafora J.W."/>
            <person name="Magnuson J.K."/>
            <person name="Baker S.E."/>
            <person name="Pomraning K.R."/>
        </authorList>
    </citation>
    <scope>NUCLEOTIDE SEQUENCE [LARGE SCALE GENOMIC DNA]</scope>
    <source>
        <strain evidence="2">CBS 10300</strain>
    </source>
</reference>
<keyword evidence="1" id="KW-0378">Hydrolase</keyword>
<protein>
    <submittedName>
        <fullName evidence="1">Glycoside hydrolase superfamily</fullName>
    </submittedName>
</protein>
<comment type="caution">
    <text evidence="1">The sequence shown here is derived from an EMBL/GenBank/DDBJ whole genome shotgun (WGS) entry which is preliminary data.</text>
</comment>
<evidence type="ECO:0000313" key="2">
    <source>
        <dbReference type="Proteomes" id="UP001489719"/>
    </source>
</evidence>
<accession>A0ACC3TH78</accession>
<organism evidence="1 2">
    <name type="scientific">Lipomyces orientalis</name>
    <dbReference type="NCBI Taxonomy" id="1233043"/>
    <lineage>
        <taxon>Eukaryota</taxon>
        <taxon>Fungi</taxon>
        <taxon>Dikarya</taxon>
        <taxon>Ascomycota</taxon>
        <taxon>Saccharomycotina</taxon>
        <taxon>Lipomycetes</taxon>
        <taxon>Lipomycetales</taxon>
        <taxon>Lipomycetaceae</taxon>
        <taxon>Lipomyces</taxon>
    </lineage>
</organism>
<keyword evidence="2" id="KW-1185">Reference proteome</keyword>
<dbReference type="EMBL" id="MU970134">
    <property type="protein sequence ID" value="KAK9320320.1"/>
    <property type="molecule type" value="Genomic_DNA"/>
</dbReference>
<dbReference type="Proteomes" id="UP001489719">
    <property type="component" value="Unassembled WGS sequence"/>
</dbReference>
<sequence length="887" mass="99325">MHLPVLQWLLAAASHVLGSRRTYSSSCIEKALTLQQPLVSYALRGGKVSNVRQLQFHTASRAAAHGTNPIPSRQLELVLLSDIEDPAITHRNRLRTRAYAIPDTSILLNGSWKFFYAPQVDEEWNDIAVPCHWQLQGYGRPQYTNIIFPFPADPPYVPSDNPTGVYERRFIVPSSWPKGSEIRIRFDGVDSALHIGFSKGSRNSSEYDITDFVTYKGENVLSMARILIIEDQDQWWLSGIFRDVTLLAFNPAGQIEDFCIVTEVTGQSANVHLTATTARLRSPALINIDVGSAVADAANSVRSEVSPSDPTFTAPHLYNLTIDLSDSKGPIHRITQKIVSRHDHHPVFGRAIPLDFVRSDVLLMKTHNINAVPCSHYPNDPRFYTLCDELGLSMIDETDLECHGFWDVISRAESNPDGKDYEQRKKLVFPRAAKFASNNPKWEAAYLDRARQMVLGDRNHPSIFFWSLGNESFYGCNHAAMYRLVKERDPTRLVHYEGDTEAKTADMFSMMYPSITYAHAMGNGPGSLKEYLKVFRELRILRGGFIWEWANHGLRTVNAADGSEFYGYGGDFGEYPHDGTFVMDGLCFSDHSPAPGLIEVKKAYEPVLVALKDGRLEITNVSDFVGLEHLDATWSVSLYSSDVDSEEYVIDSGLLDLPIVPAGSAVSVTLPVFKSVKGVGEVWLTITLSLNETTNWSKSGCEIAWAHHLLDIDDTDLLTPQSNLLTFWRAPIGNDNPVDKPHWQRYGLDHLVNNVRSVKISTTDCIVTISTISYIAPPILFGKGPGESYPDKCDAARIGIFEKAIKDLDTMYEVPQENGNRMGTRWEYIRSSARRGLAIPARHPYEIVPTEDYVLKVDHAQHGLGTQALRMCESGWQFEVKLAAIEV</sequence>
<gene>
    <name evidence="1" type="ORF">V1517DRAFT_369236</name>
</gene>
<evidence type="ECO:0000313" key="1">
    <source>
        <dbReference type="EMBL" id="KAK9320320.1"/>
    </source>
</evidence>
<proteinExistence type="predicted"/>
<name>A0ACC3TH78_9ASCO</name>